<proteinExistence type="predicted"/>
<evidence type="ECO:0000256" key="2">
    <source>
        <dbReference type="ARBA" id="ARBA00022741"/>
    </source>
</evidence>
<feature type="domain" description="ABC transporter" evidence="4">
    <location>
        <begin position="2"/>
        <end position="222"/>
    </location>
</feature>
<evidence type="ECO:0000259" key="4">
    <source>
        <dbReference type="PROSITE" id="PS50893"/>
    </source>
</evidence>
<dbReference type="InterPro" id="IPR017871">
    <property type="entry name" value="ABC_transporter-like_CS"/>
</dbReference>
<dbReference type="InterPro" id="IPR003593">
    <property type="entry name" value="AAA+_ATPase"/>
</dbReference>
<reference evidence="5" key="1">
    <citation type="submission" date="2016-02" db="EMBL/GenBank/DDBJ databases">
        <title>Draft Genome Sequence of Sporotomaculum syntrophicum Strain FB, a Syntrophic Benzoate Degrader.</title>
        <authorList>
            <person name="Nobu M.K."/>
            <person name="Narihiro T."/>
            <person name="Qiu Y.-L."/>
            <person name="Ohashi A."/>
            <person name="Liu W.-T."/>
            <person name="Yuji S."/>
        </authorList>
    </citation>
    <scope>NUCLEOTIDE SEQUENCE</scope>
    <source>
        <strain evidence="5">FB</strain>
    </source>
</reference>
<dbReference type="Pfam" id="PF00005">
    <property type="entry name" value="ABC_tran"/>
    <property type="match status" value="1"/>
</dbReference>
<sequence>MFKLENVTLSFDNLKVLTDFNLASQGHEFISILGPSGVGKTCILNILAGLLKPQAGLVSVTSLRTGYVFQEPRLIPWCTVEENMTLGLYGLKITKAERTARINKLLDKLSLNNFARYYPGQLSGGMKQRVALGRAFAVEPDLLLMDEPFSSLDENLRQAMRELLKSLIQWNPCATVFVTHDVREAIQLADRIIVLKGRPCQIVREINVDAGQSGEESYQKNLAEIILQESL</sequence>
<dbReference type="GO" id="GO:0016887">
    <property type="term" value="F:ATP hydrolysis activity"/>
    <property type="evidence" value="ECO:0007669"/>
    <property type="project" value="InterPro"/>
</dbReference>
<dbReference type="InterPro" id="IPR050166">
    <property type="entry name" value="ABC_transporter_ATP-bind"/>
</dbReference>
<dbReference type="Gene3D" id="3.40.50.300">
    <property type="entry name" value="P-loop containing nucleotide triphosphate hydrolases"/>
    <property type="match status" value="1"/>
</dbReference>
<dbReference type="PROSITE" id="PS50893">
    <property type="entry name" value="ABC_TRANSPORTER_2"/>
    <property type="match status" value="1"/>
</dbReference>
<dbReference type="PROSITE" id="PS00211">
    <property type="entry name" value="ABC_TRANSPORTER_1"/>
    <property type="match status" value="1"/>
</dbReference>
<keyword evidence="6" id="KW-1185">Reference proteome</keyword>
<dbReference type="GO" id="GO:0005524">
    <property type="term" value="F:ATP binding"/>
    <property type="evidence" value="ECO:0007669"/>
    <property type="project" value="UniProtKB-KW"/>
</dbReference>
<gene>
    <name evidence="5" type="primary">cysA_1</name>
    <name evidence="5" type="ORF">SPSYN_02077</name>
</gene>
<evidence type="ECO:0000313" key="5">
    <source>
        <dbReference type="EMBL" id="KAF1084301.1"/>
    </source>
</evidence>
<comment type="caution">
    <text evidence="5">The sequence shown here is derived from an EMBL/GenBank/DDBJ whole genome shotgun (WGS) entry which is preliminary data.</text>
</comment>
<dbReference type="OrthoDB" id="9801958at2"/>
<protein>
    <submittedName>
        <fullName evidence="5">Sulfate/thiosulfate import ATP-binding protein CysA</fullName>
    </submittedName>
</protein>
<dbReference type="EMBL" id="LSRS01000005">
    <property type="protein sequence ID" value="KAF1084301.1"/>
    <property type="molecule type" value="Genomic_DNA"/>
</dbReference>
<dbReference type="SMART" id="SM00382">
    <property type="entry name" value="AAA"/>
    <property type="match status" value="1"/>
</dbReference>
<evidence type="ECO:0000256" key="3">
    <source>
        <dbReference type="ARBA" id="ARBA00022840"/>
    </source>
</evidence>
<organism evidence="5 6">
    <name type="scientific">Sporotomaculum syntrophicum</name>
    <dbReference type="NCBI Taxonomy" id="182264"/>
    <lineage>
        <taxon>Bacteria</taxon>
        <taxon>Bacillati</taxon>
        <taxon>Bacillota</taxon>
        <taxon>Clostridia</taxon>
        <taxon>Eubacteriales</taxon>
        <taxon>Desulfallaceae</taxon>
        <taxon>Sporotomaculum</taxon>
    </lineage>
</organism>
<dbReference type="InterPro" id="IPR003439">
    <property type="entry name" value="ABC_transporter-like_ATP-bd"/>
</dbReference>
<evidence type="ECO:0000256" key="1">
    <source>
        <dbReference type="ARBA" id="ARBA00022448"/>
    </source>
</evidence>
<dbReference type="PANTHER" id="PTHR42788">
    <property type="entry name" value="TAURINE IMPORT ATP-BINDING PROTEIN-RELATED"/>
    <property type="match status" value="1"/>
</dbReference>
<dbReference type="Proteomes" id="UP000798488">
    <property type="component" value="Unassembled WGS sequence"/>
</dbReference>
<accession>A0A9D2WP29</accession>
<name>A0A9D2WP29_9FIRM</name>
<evidence type="ECO:0000313" key="6">
    <source>
        <dbReference type="Proteomes" id="UP000798488"/>
    </source>
</evidence>
<dbReference type="SUPFAM" id="SSF52540">
    <property type="entry name" value="P-loop containing nucleoside triphosphate hydrolases"/>
    <property type="match status" value="1"/>
</dbReference>
<keyword evidence="3 5" id="KW-0067">ATP-binding</keyword>
<keyword evidence="2" id="KW-0547">Nucleotide-binding</keyword>
<keyword evidence="1" id="KW-0813">Transport</keyword>
<dbReference type="PANTHER" id="PTHR42788:SF13">
    <property type="entry name" value="ALIPHATIC SULFONATES IMPORT ATP-BINDING PROTEIN SSUB"/>
    <property type="match status" value="1"/>
</dbReference>
<dbReference type="InterPro" id="IPR027417">
    <property type="entry name" value="P-loop_NTPase"/>
</dbReference>
<dbReference type="RefSeq" id="WP_161822409.1">
    <property type="nucleotide sequence ID" value="NZ_LSRS01000005.1"/>
</dbReference>
<dbReference type="AlphaFoldDB" id="A0A9D2WP29"/>